<keyword evidence="8" id="KW-1185">Reference proteome</keyword>
<keyword evidence="2 5" id="KW-0732">Signal</keyword>
<proteinExistence type="inferred from homology"/>
<reference evidence="9" key="1">
    <citation type="submission" date="2025-08" db="UniProtKB">
        <authorList>
            <consortium name="RefSeq"/>
        </authorList>
    </citation>
    <scope>IDENTIFICATION</scope>
    <source>
        <tissue evidence="9">White muscle</tissue>
    </source>
</reference>
<dbReference type="SUPFAM" id="SSF49265">
    <property type="entry name" value="Fibronectin type III"/>
    <property type="match status" value="2"/>
</dbReference>
<feature type="domain" description="Interferon/interleukin receptor" evidence="7">
    <location>
        <begin position="126"/>
        <end position="230"/>
    </location>
</feature>
<dbReference type="FunFam" id="2.60.40.10:FF:000348">
    <property type="entry name" value="Interleukin 20 receptor subunit alpha"/>
    <property type="match status" value="1"/>
</dbReference>
<evidence type="ECO:0000256" key="4">
    <source>
        <dbReference type="ARBA" id="ARBA00023170"/>
    </source>
</evidence>
<dbReference type="InterPro" id="IPR013783">
    <property type="entry name" value="Ig-like_fold"/>
</dbReference>
<dbReference type="Pfam" id="PF09294">
    <property type="entry name" value="Interfer-bind"/>
    <property type="match status" value="1"/>
</dbReference>
<dbReference type="GO" id="GO:0004896">
    <property type="term" value="F:cytokine receptor activity"/>
    <property type="evidence" value="ECO:0007669"/>
    <property type="project" value="TreeGrafter"/>
</dbReference>
<evidence type="ECO:0000259" key="6">
    <source>
        <dbReference type="Pfam" id="PF01108"/>
    </source>
</evidence>
<dbReference type="GO" id="GO:0005886">
    <property type="term" value="C:plasma membrane"/>
    <property type="evidence" value="ECO:0007669"/>
    <property type="project" value="TreeGrafter"/>
</dbReference>
<gene>
    <name evidence="9" type="primary">il22ra2</name>
</gene>
<evidence type="ECO:0000256" key="2">
    <source>
        <dbReference type="ARBA" id="ARBA00022729"/>
    </source>
</evidence>
<keyword evidence="4 9" id="KW-0675">Receptor</keyword>
<feature type="signal peptide" evidence="5">
    <location>
        <begin position="1"/>
        <end position="19"/>
    </location>
</feature>
<name>A0A8U0PSZ6_SALNM</name>
<feature type="domain" description="Fibronectin type-III" evidence="6">
    <location>
        <begin position="9"/>
        <end position="114"/>
    </location>
</feature>
<dbReference type="Gene3D" id="2.60.40.10">
    <property type="entry name" value="Immunoglobulins"/>
    <property type="match status" value="2"/>
</dbReference>
<dbReference type="InterPro" id="IPR003961">
    <property type="entry name" value="FN3_dom"/>
</dbReference>
<dbReference type="CDD" id="cd00063">
    <property type="entry name" value="FN3"/>
    <property type="match status" value="1"/>
</dbReference>
<evidence type="ECO:0000256" key="1">
    <source>
        <dbReference type="ARBA" id="ARBA00005399"/>
    </source>
</evidence>
<dbReference type="PANTHER" id="PTHR20859:SF53">
    <property type="entry name" value="INTERLEUKIN-22 RECEPTOR SUBUNIT ALPHA-1"/>
    <property type="match status" value="1"/>
</dbReference>
<dbReference type="PANTHER" id="PTHR20859">
    <property type="entry name" value="INTERFERON/INTERLEUKIN RECEPTOR"/>
    <property type="match status" value="1"/>
</dbReference>
<accession>A0A8U0PSZ6</accession>
<dbReference type="RefSeq" id="XP_038830562.1">
    <property type="nucleotide sequence ID" value="XM_038974634.1"/>
</dbReference>
<dbReference type="InterPro" id="IPR015373">
    <property type="entry name" value="Interferon/interleukin_rcp_dom"/>
</dbReference>
<protein>
    <submittedName>
        <fullName evidence="9">Interleukin-22 receptor subunit alpha-2</fullName>
    </submittedName>
</protein>
<dbReference type="Pfam" id="PF01108">
    <property type="entry name" value="Tissue_fac"/>
    <property type="match status" value="1"/>
</dbReference>
<dbReference type="KEGG" id="snh:120029417"/>
<evidence type="ECO:0000313" key="8">
    <source>
        <dbReference type="Proteomes" id="UP000808372"/>
    </source>
</evidence>
<keyword evidence="3" id="KW-1015">Disulfide bond</keyword>
<sequence length="235" mass="27275">MASLLIPTLLLCYSSLSRCSESKEYPLDVFAPQEVKFHSLDYRNVLHWKQHANSTNDQQYFVQWKVYGEKQWTNAKECHGISRLLCDLSKETSDPREWYYARVHAAHSGTQSPWVLSARFNPKWETSVSPPTMKLHVTEKGIVVRLKPPRSPHRRPNGSWISVRRLQRMSFTIHLMQSDVDEETFEMEGCVKQLLISDLSPGTTYCLTAESRLHLLDRRSTRSPRACITTLRARI</sequence>
<evidence type="ECO:0000259" key="7">
    <source>
        <dbReference type="Pfam" id="PF09294"/>
    </source>
</evidence>
<evidence type="ECO:0000256" key="5">
    <source>
        <dbReference type="SAM" id="SignalP"/>
    </source>
</evidence>
<organism evidence="8 9">
    <name type="scientific">Salvelinus namaycush</name>
    <name type="common">Lake trout</name>
    <name type="synonym">Salmo namaycush</name>
    <dbReference type="NCBI Taxonomy" id="8040"/>
    <lineage>
        <taxon>Eukaryota</taxon>
        <taxon>Metazoa</taxon>
        <taxon>Chordata</taxon>
        <taxon>Craniata</taxon>
        <taxon>Vertebrata</taxon>
        <taxon>Euteleostomi</taxon>
        <taxon>Actinopterygii</taxon>
        <taxon>Neopterygii</taxon>
        <taxon>Teleostei</taxon>
        <taxon>Protacanthopterygii</taxon>
        <taxon>Salmoniformes</taxon>
        <taxon>Salmonidae</taxon>
        <taxon>Salmoninae</taxon>
        <taxon>Salvelinus</taxon>
    </lineage>
</organism>
<dbReference type="CTD" id="116379"/>
<comment type="similarity">
    <text evidence="1">Belongs to the type II cytokine receptor family.</text>
</comment>
<dbReference type="InterPro" id="IPR036116">
    <property type="entry name" value="FN3_sf"/>
</dbReference>
<dbReference type="Proteomes" id="UP000808372">
    <property type="component" value="Chromosome 35"/>
</dbReference>
<dbReference type="GeneID" id="120029417"/>
<dbReference type="OrthoDB" id="10007376at2759"/>
<evidence type="ECO:0000256" key="3">
    <source>
        <dbReference type="ARBA" id="ARBA00023157"/>
    </source>
</evidence>
<dbReference type="InterPro" id="IPR050650">
    <property type="entry name" value="Type-II_Cytokine-TF_Rcpt"/>
</dbReference>
<feature type="chain" id="PRO_5035853923" evidence="5">
    <location>
        <begin position="20"/>
        <end position="235"/>
    </location>
</feature>
<evidence type="ECO:0000313" key="9">
    <source>
        <dbReference type="RefSeq" id="XP_038830562.1"/>
    </source>
</evidence>
<dbReference type="AlphaFoldDB" id="A0A8U0PSZ6"/>